<dbReference type="AlphaFoldDB" id="A0A3M7R031"/>
<proteinExistence type="predicted"/>
<dbReference type="Proteomes" id="UP000276133">
    <property type="component" value="Unassembled WGS sequence"/>
</dbReference>
<keyword evidence="2" id="KW-1185">Reference proteome</keyword>
<comment type="caution">
    <text evidence="1">The sequence shown here is derived from an EMBL/GenBank/DDBJ whole genome shotgun (WGS) entry which is preliminary data.</text>
</comment>
<organism evidence="1 2">
    <name type="scientific">Brachionus plicatilis</name>
    <name type="common">Marine rotifer</name>
    <name type="synonym">Brachionus muelleri</name>
    <dbReference type="NCBI Taxonomy" id="10195"/>
    <lineage>
        <taxon>Eukaryota</taxon>
        <taxon>Metazoa</taxon>
        <taxon>Spiralia</taxon>
        <taxon>Gnathifera</taxon>
        <taxon>Rotifera</taxon>
        <taxon>Eurotatoria</taxon>
        <taxon>Monogononta</taxon>
        <taxon>Pseudotrocha</taxon>
        <taxon>Ploima</taxon>
        <taxon>Brachionidae</taxon>
        <taxon>Brachionus</taxon>
    </lineage>
</organism>
<name>A0A3M7R031_BRAPC</name>
<evidence type="ECO:0000313" key="1">
    <source>
        <dbReference type="EMBL" id="RNA16916.1"/>
    </source>
</evidence>
<reference evidence="1 2" key="1">
    <citation type="journal article" date="2018" name="Sci. Rep.">
        <title>Genomic signatures of local adaptation to the degree of environmental predictability in rotifers.</title>
        <authorList>
            <person name="Franch-Gras L."/>
            <person name="Hahn C."/>
            <person name="Garcia-Roger E.M."/>
            <person name="Carmona M.J."/>
            <person name="Serra M."/>
            <person name="Gomez A."/>
        </authorList>
    </citation>
    <scope>NUCLEOTIDE SEQUENCE [LARGE SCALE GENOMIC DNA]</scope>
    <source>
        <strain evidence="1">HYR1</strain>
    </source>
</reference>
<protein>
    <submittedName>
        <fullName evidence="1">Uncharacterized protein</fullName>
    </submittedName>
</protein>
<accession>A0A3M7R031</accession>
<sequence length="86" mass="10122">MLKELKQPLILSSQLDQYENYCFRRRNFLGSERLLIDRKNIDLNFSLGLETESYFGQLAIATIDQLRLEDAFFKSRENKSGTIPLF</sequence>
<gene>
    <name evidence="1" type="ORF">BpHYR1_018909</name>
</gene>
<evidence type="ECO:0000313" key="2">
    <source>
        <dbReference type="Proteomes" id="UP000276133"/>
    </source>
</evidence>
<dbReference type="EMBL" id="REGN01004591">
    <property type="protein sequence ID" value="RNA16916.1"/>
    <property type="molecule type" value="Genomic_DNA"/>
</dbReference>